<feature type="active site" evidence="3">
    <location>
        <position position="262"/>
    </location>
</feature>
<dbReference type="InterPro" id="IPR016161">
    <property type="entry name" value="Ald_DH/histidinol_DH"/>
</dbReference>
<proteinExistence type="inferred from homology"/>
<organism evidence="6 7">
    <name type="scientific">Marisediminitalea aggregata</name>
    <dbReference type="NCBI Taxonomy" id="634436"/>
    <lineage>
        <taxon>Bacteria</taxon>
        <taxon>Pseudomonadati</taxon>
        <taxon>Pseudomonadota</taxon>
        <taxon>Gammaproteobacteria</taxon>
        <taxon>Alteromonadales</taxon>
        <taxon>Alteromonadaceae</taxon>
        <taxon>Marisediminitalea</taxon>
    </lineage>
</organism>
<evidence type="ECO:0000256" key="4">
    <source>
        <dbReference type="RuleBase" id="RU003345"/>
    </source>
</evidence>
<sequence>MDLTSRLAEPSLFNTLNYINGRWQKAISGQTYPVVNPANGEIITEVANSDAIDAAHAARSAQKAFAQWQLATHKARADLLERWHALILEHRDDLAAIMSSEQGKPLVEAKGEIDYGASYVKWFAQQAMQLRGDILPSSKPHYQQTVEKRPVGVVAVITPWNFPFAMLARKISPAIAAGCTVVVKPAEDTPLTALAMAKLAELAGFPEGTINVLVASREQTAIAVDAWLKDPSVKKLSFTGSTQVGRYLAERSASTLKKLSLELGGNAPFIVFDDCDIDAAIQGLMAAKMRNGGQTCVCPNRIYVQEGIYDEFASRLVDRVSALTLGDPFDEDTQIGPMINQKAIDKISAHVADAEEQGGVLLCGSATPKQDLFFEPVVIADANNSMALFSEETFGPVLPLFKFSTEEEAIAEANNTEYGLAAYFYTQNHNRIHRVRRALQAGVIGVNEGAVASEVAPFGGVKASGYGREGSHYGLDDFLQISYICEGNLP</sequence>
<dbReference type="Pfam" id="PF00171">
    <property type="entry name" value="Aldedh"/>
    <property type="match status" value="1"/>
</dbReference>
<dbReference type="PROSITE" id="PS00687">
    <property type="entry name" value="ALDEHYDE_DEHYDR_GLU"/>
    <property type="match status" value="1"/>
</dbReference>
<protein>
    <submittedName>
        <fullName evidence="6">Succinate-semialdehyde dehydrogenase / glutarate-semialdehyde dehydrogenase</fullName>
    </submittedName>
</protein>
<feature type="domain" description="Aldehyde dehydrogenase" evidence="5">
    <location>
        <begin position="23"/>
        <end position="482"/>
    </location>
</feature>
<dbReference type="PANTHER" id="PTHR43353">
    <property type="entry name" value="SUCCINATE-SEMIALDEHYDE DEHYDROGENASE, MITOCHONDRIAL"/>
    <property type="match status" value="1"/>
</dbReference>
<dbReference type="InterPro" id="IPR050740">
    <property type="entry name" value="Aldehyde_DH_Superfamily"/>
</dbReference>
<name>A0A1M5F437_9ALTE</name>
<dbReference type="Proteomes" id="UP000184520">
    <property type="component" value="Unassembled WGS sequence"/>
</dbReference>
<comment type="similarity">
    <text evidence="1 4">Belongs to the aldehyde dehydrogenase family.</text>
</comment>
<keyword evidence="7" id="KW-1185">Reference proteome</keyword>
<evidence type="ECO:0000313" key="6">
    <source>
        <dbReference type="EMBL" id="SHF85862.1"/>
    </source>
</evidence>
<keyword evidence="2 4" id="KW-0560">Oxidoreductase</keyword>
<gene>
    <name evidence="6" type="ORF">SAMN05216361_0656</name>
</gene>
<dbReference type="CDD" id="cd07103">
    <property type="entry name" value="ALDH_F5_SSADH_GabD"/>
    <property type="match status" value="1"/>
</dbReference>
<dbReference type="EMBL" id="FQWD01000001">
    <property type="protein sequence ID" value="SHF85862.1"/>
    <property type="molecule type" value="Genomic_DNA"/>
</dbReference>
<dbReference type="OrthoDB" id="9812625at2"/>
<dbReference type="RefSeq" id="WP_073317686.1">
    <property type="nucleotide sequence ID" value="NZ_FQWD01000001.1"/>
</dbReference>
<evidence type="ECO:0000256" key="1">
    <source>
        <dbReference type="ARBA" id="ARBA00009986"/>
    </source>
</evidence>
<dbReference type="InterPro" id="IPR015590">
    <property type="entry name" value="Aldehyde_DH_dom"/>
</dbReference>
<evidence type="ECO:0000256" key="3">
    <source>
        <dbReference type="PROSITE-ProRule" id="PRU10007"/>
    </source>
</evidence>
<dbReference type="Gene3D" id="3.40.605.10">
    <property type="entry name" value="Aldehyde Dehydrogenase, Chain A, domain 1"/>
    <property type="match status" value="1"/>
</dbReference>
<dbReference type="InterPro" id="IPR029510">
    <property type="entry name" value="Ald_DH_CS_GLU"/>
</dbReference>
<dbReference type="GO" id="GO:0004777">
    <property type="term" value="F:succinate-semialdehyde dehydrogenase (NAD+) activity"/>
    <property type="evidence" value="ECO:0007669"/>
    <property type="project" value="TreeGrafter"/>
</dbReference>
<dbReference type="SUPFAM" id="SSF53720">
    <property type="entry name" value="ALDH-like"/>
    <property type="match status" value="1"/>
</dbReference>
<evidence type="ECO:0000256" key="2">
    <source>
        <dbReference type="ARBA" id="ARBA00023002"/>
    </source>
</evidence>
<reference evidence="7" key="1">
    <citation type="submission" date="2016-11" db="EMBL/GenBank/DDBJ databases">
        <authorList>
            <person name="Varghese N."/>
            <person name="Submissions S."/>
        </authorList>
    </citation>
    <scope>NUCLEOTIDE SEQUENCE [LARGE SCALE GENOMIC DNA]</scope>
    <source>
        <strain evidence="7">CGMCC 1.8995</strain>
    </source>
</reference>
<dbReference type="FunFam" id="3.40.309.10:FF:000004">
    <property type="entry name" value="Succinate-semialdehyde dehydrogenase I"/>
    <property type="match status" value="1"/>
</dbReference>
<dbReference type="InterPro" id="IPR016163">
    <property type="entry name" value="Ald_DH_C"/>
</dbReference>
<dbReference type="GO" id="GO:0009450">
    <property type="term" value="P:gamma-aminobutyric acid catabolic process"/>
    <property type="evidence" value="ECO:0007669"/>
    <property type="project" value="TreeGrafter"/>
</dbReference>
<dbReference type="FunFam" id="3.40.605.10:FF:000005">
    <property type="entry name" value="Succinate-semialdehyde dehydrogenase I"/>
    <property type="match status" value="1"/>
</dbReference>
<evidence type="ECO:0000259" key="5">
    <source>
        <dbReference type="Pfam" id="PF00171"/>
    </source>
</evidence>
<accession>A0A1M5F437</accession>
<dbReference type="Gene3D" id="3.40.309.10">
    <property type="entry name" value="Aldehyde Dehydrogenase, Chain A, domain 2"/>
    <property type="match status" value="1"/>
</dbReference>
<dbReference type="STRING" id="634436.SAMN05216361_0656"/>
<dbReference type="PANTHER" id="PTHR43353:SF5">
    <property type="entry name" value="SUCCINATE-SEMIALDEHYDE DEHYDROGENASE, MITOCHONDRIAL"/>
    <property type="match status" value="1"/>
</dbReference>
<dbReference type="AlphaFoldDB" id="A0A1M5F437"/>
<dbReference type="InterPro" id="IPR016162">
    <property type="entry name" value="Ald_DH_N"/>
</dbReference>
<evidence type="ECO:0000313" key="7">
    <source>
        <dbReference type="Proteomes" id="UP000184520"/>
    </source>
</evidence>